<dbReference type="PANTHER" id="PTHR46009">
    <property type="entry name" value="VACUOLAR PROTEIN SORTING-ASSOCIATED PROTEIN VTA1 HOMOLOG"/>
    <property type="match status" value="1"/>
</dbReference>
<evidence type="ECO:0000313" key="16">
    <source>
        <dbReference type="Proteomes" id="UP001058974"/>
    </source>
</evidence>
<dbReference type="GO" id="GO:0008360">
    <property type="term" value="P:regulation of cell shape"/>
    <property type="evidence" value="ECO:0007669"/>
    <property type="project" value="UniProtKB-KW"/>
</dbReference>
<sequence length="259" mass="29359">MSNLEPAAPHTLIRRPSRSAAMTTFSMEVFDNDVVVPSSLASITPILRVANEIESDRPRVAYLCRFYAFEKTHRLDQSSSGRGVRQFKTLLLQRLERDNATSLESRTKKTDAREIQAYYQQYYENYVKALDQGEQADRAQLGKAYQTAGVLFEVLCAVNKTEKVEEVAPEIIAAARDVQEKTEIYAPFNILPLDSAGASQPIMQLEEIKAAVSALWNTRGLNWPSSFEQSRQRTGELDLLDWLRAMFGFQARFLLPNKT</sequence>
<keyword evidence="16" id="KW-1185">Reference proteome</keyword>
<evidence type="ECO:0000256" key="2">
    <source>
        <dbReference type="ARBA" id="ARBA00009040"/>
    </source>
</evidence>
<evidence type="ECO:0000256" key="3">
    <source>
        <dbReference type="ARBA" id="ARBA00012589"/>
    </source>
</evidence>
<keyword evidence="8" id="KW-0133">Cell shape</keyword>
<protein>
    <recommendedName>
        <fullName evidence="12">1,3-beta-glucan synthase</fullName>
        <ecNumber evidence="3">2.4.1.34</ecNumber>
    </recommendedName>
    <alternativeName>
        <fullName evidence="12">1,3-beta-glucan synthase</fullName>
    </alternativeName>
</protein>
<dbReference type="GO" id="GO:0005771">
    <property type="term" value="C:multivesicular body"/>
    <property type="evidence" value="ECO:0007669"/>
    <property type="project" value="TreeGrafter"/>
</dbReference>
<organism evidence="15 16">
    <name type="scientific">Pisum sativum</name>
    <name type="common">Garden pea</name>
    <name type="synonym">Lathyrus oleraceus</name>
    <dbReference type="NCBI Taxonomy" id="3888"/>
    <lineage>
        <taxon>Eukaryota</taxon>
        <taxon>Viridiplantae</taxon>
        <taxon>Streptophyta</taxon>
        <taxon>Embryophyta</taxon>
        <taxon>Tracheophyta</taxon>
        <taxon>Spermatophyta</taxon>
        <taxon>Magnoliopsida</taxon>
        <taxon>eudicotyledons</taxon>
        <taxon>Gunneridae</taxon>
        <taxon>Pentapetalae</taxon>
        <taxon>rosids</taxon>
        <taxon>fabids</taxon>
        <taxon>Fabales</taxon>
        <taxon>Fabaceae</taxon>
        <taxon>Papilionoideae</taxon>
        <taxon>50 kb inversion clade</taxon>
        <taxon>NPAAA clade</taxon>
        <taxon>Hologalegina</taxon>
        <taxon>IRL clade</taxon>
        <taxon>Fabeae</taxon>
        <taxon>Lathyrus</taxon>
    </lineage>
</organism>
<keyword evidence="9" id="KW-1133">Transmembrane helix</keyword>
<dbReference type="GO" id="GO:0003843">
    <property type="term" value="F:1,3-beta-D-glucan synthase activity"/>
    <property type="evidence" value="ECO:0007669"/>
    <property type="project" value="UniProtKB-EC"/>
</dbReference>
<name>A0A9D4WQL2_PEA</name>
<gene>
    <name evidence="15" type="ORF">KIW84_052000</name>
</gene>
<evidence type="ECO:0000256" key="10">
    <source>
        <dbReference type="ARBA" id="ARBA00023136"/>
    </source>
</evidence>
<evidence type="ECO:0000313" key="15">
    <source>
        <dbReference type="EMBL" id="KAI5405055.1"/>
    </source>
</evidence>
<dbReference type="GO" id="GO:0005886">
    <property type="term" value="C:plasma membrane"/>
    <property type="evidence" value="ECO:0007669"/>
    <property type="project" value="UniProtKB-SubCell"/>
</dbReference>
<accession>A0A9D4WQL2</accession>
<dbReference type="Gramene" id="Psat05G0200000-T1">
    <property type="protein sequence ID" value="KAI5405055.1"/>
    <property type="gene ID" value="KIW84_052000"/>
</dbReference>
<evidence type="ECO:0000259" key="14">
    <source>
        <dbReference type="Pfam" id="PF04652"/>
    </source>
</evidence>
<evidence type="ECO:0000256" key="12">
    <source>
        <dbReference type="ARBA" id="ARBA00032165"/>
    </source>
</evidence>
<dbReference type="GO" id="GO:0071555">
    <property type="term" value="P:cell wall organization"/>
    <property type="evidence" value="ECO:0007669"/>
    <property type="project" value="UniProtKB-KW"/>
</dbReference>
<dbReference type="PANTHER" id="PTHR46009:SF1">
    <property type="entry name" value="VACUOLAR PROTEIN SORTING-ASSOCIATED PROTEIN VTA1 HOMOLOG"/>
    <property type="match status" value="1"/>
</dbReference>
<dbReference type="GO" id="GO:0032511">
    <property type="term" value="P:late endosome to vacuole transport via multivesicular body sorting pathway"/>
    <property type="evidence" value="ECO:0007669"/>
    <property type="project" value="InterPro"/>
</dbReference>
<keyword evidence="4" id="KW-1003">Cell membrane</keyword>
<evidence type="ECO:0000256" key="5">
    <source>
        <dbReference type="ARBA" id="ARBA00022676"/>
    </source>
</evidence>
<comment type="caution">
    <text evidence="15">The sequence shown here is derived from an EMBL/GenBank/DDBJ whole genome shotgun (WGS) entry which is preliminary data.</text>
</comment>
<evidence type="ECO:0000256" key="7">
    <source>
        <dbReference type="ARBA" id="ARBA00022692"/>
    </source>
</evidence>
<evidence type="ECO:0000256" key="1">
    <source>
        <dbReference type="ARBA" id="ARBA00004651"/>
    </source>
</evidence>
<evidence type="ECO:0000256" key="8">
    <source>
        <dbReference type="ARBA" id="ARBA00022960"/>
    </source>
</evidence>
<keyword evidence="11" id="KW-0961">Cell wall biogenesis/degradation</keyword>
<comment type="subcellular location">
    <subcellularLocation>
        <location evidence="1">Cell membrane</location>
        <topology evidence="1">Multi-pass membrane protein</topology>
    </subcellularLocation>
</comment>
<dbReference type="Gene3D" id="1.25.40.270">
    <property type="entry name" value="Vacuolar protein sorting-associated protein vta1"/>
    <property type="match status" value="1"/>
</dbReference>
<dbReference type="Proteomes" id="UP001058974">
    <property type="component" value="Chromosome 5"/>
</dbReference>
<reference evidence="15 16" key="1">
    <citation type="journal article" date="2022" name="Nat. Genet.">
        <title>Improved pea reference genome and pan-genome highlight genomic features and evolutionary characteristics.</title>
        <authorList>
            <person name="Yang T."/>
            <person name="Liu R."/>
            <person name="Luo Y."/>
            <person name="Hu S."/>
            <person name="Wang D."/>
            <person name="Wang C."/>
            <person name="Pandey M.K."/>
            <person name="Ge S."/>
            <person name="Xu Q."/>
            <person name="Li N."/>
            <person name="Li G."/>
            <person name="Huang Y."/>
            <person name="Saxena R.K."/>
            <person name="Ji Y."/>
            <person name="Li M."/>
            <person name="Yan X."/>
            <person name="He Y."/>
            <person name="Liu Y."/>
            <person name="Wang X."/>
            <person name="Xiang C."/>
            <person name="Varshney R.K."/>
            <person name="Ding H."/>
            <person name="Gao S."/>
            <person name="Zong X."/>
        </authorList>
    </citation>
    <scope>NUCLEOTIDE SEQUENCE [LARGE SCALE GENOMIC DNA]</scope>
    <source>
        <strain evidence="15 16">cv. Zhongwan 6</strain>
    </source>
</reference>
<keyword evidence="5" id="KW-0328">Glycosyltransferase</keyword>
<evidence type="ECO:0000256" key="9">
    <source>
        <dbReference type="ARBA" id="ARBA00022989"/>
    </source>
</evidence>
<dbReference type="EC" id="2.4.1.34" evidence="3"/>
<evidence type="ECO:0000256" key="6">
    <source>
        <dbReference type="ARBA" id="ARBA00022679"/>
    </source>
</evidence>
<evidence type="ECO:0000256" key="11">
    <source>
        <dbReference type="ARBA" id="ARBA00023316"/>
    </source>
</evidence>
<dbReference type="AlphaFoldDB" id="A0A9D4WQL2"/>
<feature type="domain" description="Vta1/callose synthase N-terminal" evidence="14">
    <location>
        <begin position="42"/>
        <end position="167"/>
    </location>
</feature>
<dbReference type="InterPro" id="IPR044538">
    <property type="entry name" value="Vta1-like"/>
</dbReference>
<dbReference type="InterPro" id="IPR039431">
    <property type="entry name" value="Vta1/CALS_N"/>
</dbReference>
<dbReference type="Pfam" id="PF04652">
    <property type="entry name" value="Vta1"/>
    <property type="match status" value="1"/>
</dbReference>
<dbReference type="FunFam" id="1.25.40.270:FF:000002">
    <property type="entry name" value="callose synthase 3"/>
    <property type="match status" value="1"/>
</dbReference>
<keyword evidence="6" id="KW-0808">Transferase</keyword>
<comment type="catalytic activity">
    <reaction evidence="13">
        <text>[(1-&gt;3)-beta-D-glucosyl](n) + UDP-alpha-D-glucose = [(1-&gt;3)-beta-D-glucosyl](n+1) + UDP + H(+)</text>
        <dbReference type="Rhea" id="RHEA:21476"/>
        <dbReference type="Rhea" id="RHEA-COMP:11146"/>
        <dbReference type="Rhea" id="RHEA-COMP:14303"/>
        <dbReference type="ChEBI" id="CHEBI:15378"/>
        <dbReference type="ChEBI" id="CHEBI:37671"/>
        <dbReference type="ChEBI" id="CHEBI:58223"/>
        <dbReference type="ChEBI" id="CHEBI:58885"/>
        <dbReference type="EC" id="2.4.1.34"/>
    </reaction>
</comment>
<dbReference type="EMBL" id="JAMSHJ010000005">
    <property type="protein sequence ID" value="KAI5405055.1"/>
    <property type="molecule type" value="Genomic_DNA"/>
</dbReference>
<comment type="similarity">
    <text evidence="2">Belongs to the glycosyltransferase 48 family.</text>
</comment>
<keyword evidence="10" id="KW-0472">Membrane</keyword>
<dbReference type="InterPro" id="IPR023175">
    <property type="entry name" value="Vta1/CALS_N_sf"/>
</dbReference>
<evidence type="ECO:0000256" key="13">
    <source>
        <dbReference type="ARBA" id="ARBA00047777"/>
    </source>
</evidence>
<keyword evidence="7" id="KW-0812">Transmembrane</keyword>
<evidence type="ECO:0000256" key="4">
    <source>
        <dbReference type="ARBA" id="ARBA00022475"/>
    </source>
</evidence>
<proteinExistence type="inferred from homology"/>